<feature type="transmembrane region" description="Helical" evidence="8">
    <location>
        <begin position="119"/>
        <end position="136"/>
    </location>
</feature>
<keyword evidence="2" id="KW-1003">Cell membrane</keyword>
<dbReference type="PANTHER" id="PTHR22926">
    <property type="entry name" value="PHOSPHO-N-ACETYLMURAMOYL-PENTAPEPTIDE-TRANSFERASE"/>
    <property type="match status" value="1"/>
</dbReference>
<keyword evidence="3 9" id="KW-0808">Transferase</keyword>
<evidence type="ECO:0000256" key="4">
    <source>
        <dbReference type="ARBA" id="ARBA00022692"/>
    </source>
</evidence>
<dbReference type="InterPro" id="IPR000715">
    <property type="entry name" value="Glycosyl_transferase_4"/>
</dbReference>
<feature type="transmembrane region" description="Helical" evidence="8">
    <location>
        <begin position="36"/>
        <end position="54"/>
    </location>
</feature>
<accession>A0A1B4V584</accession>
<feature type="transmembrane region" description="Helical" evidence="8">
    <location>
        <begin position="90"/>
        <end position="107"/>
    </location>
</feature>
<dbReference type="PANTHER" id="PTHR22926:SF3">
    <property type="entry name" value="UNDECAPRENYL-PHOSPHATE ALPHA-N-ACETYLGLUCOSAMINYL 1-PHOSPHATE TRANSFERASE"/>
    <property type="match status" value="1"/>
</dbReference>
<feature type="transmembrane region" description="Helical" evidence="8">
    <location>
        <begin position="172"/>
        <end position="189"/>
    </location>
</feature>
<comment type="subcellular location">
    <subcellularLocation>
        <location evidence="1">Cell membrane</location>
        <topology evidence="1">Multi-pass membrane protein</topology>
    </subcellularLocation>
</comment>
<reference evidence="9 10" key="1">
    <citation type="submission" date="2015-08" db="EMBL/GenBank/DDBJ databases">
        <title>Complete genome sequence of Sulfurifustis variabilis.</title>
        <authorList>
            <person name="Miura A."/>
            <person name="Kojima H."/>
            <person name="Fukui M."/>
        </authorList>
    </citation>
    <scope>NUCLEOTIDE SEQUENCE [LARGE SCALE GENOMIC DNA]</scope>
    <source>
        <strain evidence="10">skN76</strain>
    </source>
</reference>
<dbReference type="AlphaFoldDB" id="A0A1B4V584"/>
<keyword evidence="5 8" id="KW-1133">Transmembrane helix</keyword>
<protein>
    <submittedName>
        <fullName evidence="9">Glycosyl transferase</fullName>
    </submittedName>
</protein>
<keyword evidence="10" id="KW-1185">Reference proteome</keyword>
<feature type="transmembrane region" description="Helical" evidence="8">
    <location>
        <begin position="223"/>
        <end position="244"/>
    </location>
</feature>
<evidence type="ECO:0000256" key="2">
    <source>
        <dbReference type="ARBA" id="ARBA00022475"/>
    </source>
</evidence>
<dbReference type="GO" id="GO:0005886">
    <property type="term" value="C:plasma membrane"/>
    <property type="evidence" value="ECO:0007669"/>
    <property type="project" value="UniProtKB-SubCell"/>
</dbReference>
<dbReference type="GO" id="GO:0044038">
    <property type="term" value="P:cell wall macromolecule biosynthetic process"/>
    <property type="evidence" value="ECO:0007669"/>
    <property type="project" value="TreeGrafter"/>
</dbReference>
<keyword evidence="7" id="KW-0460">Magnesium</keyword>
<evidence type="ECO:0000256" key="5">
    <source>
        <dbReference type="ARBA" id="ARBA00022989"/>
    </source>
</evidence>
<sequence>MFSLWLTARFSKPGSLLYVLDHPNARSLHTAPTPRMGGVAILAAVYLAGIAAVLRRPDLAALWSLGIAGAVLACVAYVDDRRPLPASFRALVHLAVAGALAISGLYLTEIDLPGFDLRVAGWLGVTVTIGLMAWMINLYNFMDGMDGFAGGMTVSGFATLSALGWLAGHPDFALVSAVIAASAVGFLVCNFPPARIFMGDVGSSTLGLFAAGFVVWGVRERMFPLWCAILIFSPFIVDATVTLVRRLVRGERIWEPHRTHYYQRLVRAGWGHRRTVLLQYAFMLGCSVSAVVGVHASEGMQWAIIVGWTLIYGTYFLGVNRLEARVGSPA</sequence>
<comment type="cofactor">
    <cofactor evidence="7">
        <name>Mg(2+)</name>
        <dbReference type="ChEBI" id="CHEBI:18420"/>
    </cofactor>
</comment>
<evidence type="ECO:0000256" key="8">
    <source>
        <dbReference type="SAM" id="Phobius"/>
    </source>
</evidence>
<keyword evidence="4 8" id="KW-0812">Transmembrane</keyword>
<feature type="transmembrane region" description="Helical" evidence="8">
    <location>
        <begin position="302"/>
        <end position="319"/>
    </location>
</feature>
<evidence type="ECO:0000313" key="10">
    <source>
        <dbReference type="Proteomes" id="UP000218899"/>
    </source>
</evidence>
<evidence type="ECO:0000256" key="1">
    <source>
        <dbReference type="ARBA" id="ARBA00004651"/>
    </source>
</evidence>
<evidence type="ECO:0000256" key="7">
    <source>
        <dbReference type="PIRSR" id="PIRSR600715-1"/>
    </source>
</evidence>
<feature type="transmembrane region" description="Helical" evidence="8">
    <location>
        <begin position="196"/>
        <end position="217"/>
    </location>
</feature>
<proteinExistence type="predicted"/>
<evidence type="ECO:0000313" key="9">
    <source>
        <dbReference type="EMBL" id="BAU48595.1"/>
    </source>
</evidence>
<feature type="transmembrane region" description="Helical" evidence="8">
    <location>
        <begin position="60"/>
        <end position="78"/>
    </location>
</feature>
<dbReference type="GO" id="GO:0071555">
    <property type="term" value="P:cell wall organization"/>
    <property type="evidence" value="ECO:0007669"/>
    <property type="project" value="TreeGrafter"/>
</dbReference>
<keyword evidence="7" id="KW-0479">Metal-binding</keyword>
<organism evidence="9 10">
    <name type="scientific">Sulfurifustis variabilis</name>
    <dbReference type="NCBI Taxonomy" id="1675686"/>
    <lineage>
        <taxon>Bacteria</taxon>
        <taxon>Pseudomonadati</taxon>
        <taxon>Pseudomonadota</taxon>
        <taxon>Gammaproteobacteria</taxon>
        <taxon>Acidiferrobacterales</taxon>
        <taxon>Acidiferrobacteraceae</taxon>
        <taxon>Sulfurifustis</taxon>
    </lineage>
</organism>
<dbReference type="EMBL" id="AP014936">
    <property type="protein sequence ID" value="BAU48595.1"/>
    <property type="molecule type" value="Genomic_DNA"/>
</dbReference>
<dbReference type="KEGG" id="sva:SVA_2043"/>
<feature type="transmembrane region" description="Helical" evidence="8">
    <location>
        <begin position="148"/>
        <end position="166"/>
    </location>
</feature>
<dbReference type="GO" id="GO:0046872">
    <property type="term" value="F:metal ion binding"/>
    <property type="evidence" value="ECO:0007669"/>
    <property type="project" value="UniProtKB-KW"/>
</dbReference>
<evidence type="ECO:0000256" key="6">
    <source>
        <dbReference type="ARBA" id="ARBA00023136"/>
    </source>
</evidence>
<dbReference type="CDD" id="cd06854">
    <property type="entry name" value="GT_WbpL_WbcO_like"/>
    <property type="match status" value="1"/>
</dbReference>
<dbReference type="Pfam" id="PF00953">
    <property type="entry name" value="Glycos_transf_4"/>
    <property type="match status" value="1"/>
</dbReference>
<name>A0A1B4V584_9GAMM</name>
<feature type="binding site" evidence="7">
    <location>
        <position position="200"/>
    </location>
    <ligand>
        <name>Mg(2+)</name>
        <dbReference type="ChEBI" id="CHEBI:18420"/>
    </ligand>
</feature>
<feature type="binding site" evidence="7">
    <location>
        <position position="140"/>
    </location>
    <ligand>
        <name>Mg(2+)</name>
        <dbReference type="ChEBI" id="CHEBI:18420"/>
    </ligand>
</feature>
<dbReference type="Proteomes" id="UP000218899">
    <property type="component" value="Chromosome"/>
</dbReference>
<feature type="transmembrane region" description="Helical" evidence="8">
    <location>
        <begin position="277"/>
        <end position="296"/>
    </location>
</feature>
<keyword evidence="6 8" id="KW-0472">Membrane</keyword>
<dbReference type="GO" id="GO:0009103">
    <property type="term" value="P:lipopolysaccharide biosynthetic process"/>
    <property type="evidence" value="ECO:0007669"/>
    <property type="project" value="TreeGrafter"/>
</dbReference>
<dbReference type="GO" id="GO:0016780">
    <property type="term" value="F:phosphotransferase activity, for other substituted phosphate groups"/>
    <property type="evidence" value="ECO:0007669"/>
    <property type="project" value="InterPro"/>
</dbReference>
<gene>
    <name evidence="9" type="ORF">SVA_2043</name>
</gene>
<evidence type="ECO:0000256" key="3">
    <source>
        <dbReference type="ARBA" id="ARBA00022679"/>
    </source>
</evidence>